<dbReference type="PANTHER" id="PTHR30239">
    <property type="entry name" value="ACETOLACTATE SYNTHASE SMALL SUBUNIT"/>
    <property type="match status" value="1"/>
</dbReference>
<dbReference type="UniPathway" id="UPA00047">
    <property type="reaction ID" value="UER00055"/>
</dbReference>
<evidence type="ECO:0000313" key="10">
    <source>
        <dbReference type="EMBL" id="TWU41560.1"/>
    </source>
</evidence>
<dbReference type="Pfam" id="PF22629">
    <property type="entry name" value="ACT_AHAS_ss"/>
    <property type="match status" value="1"/>
</dbReference>
<organism evidence="10 11">
    <name type="scientific">Novipirellula aureliae</name>
    <dbReference type="NCBI Taxonomy" id="2527966"/>
    <lineage>
        <taxon>Bacteria</taxon>
        <taxon>Pseudomonadati</taxon>
        <taxon>Planctomycetota</taxon>
        <taxon>Planctomycetia</taxon>
        <taxon>Pirellulales</taxon>
        <taxon>Pirellulaceae</taxon>
        <taxon>Novipirellula</taxon>
    </lineage>
</organism>
<evidence type="ECO:0000313" key="11">
    <source>
        <dbReference type="Proteomes" id="UP000315471"/>
    </source>
</evidence>
<proteinExistence type="inferred from homology"/>
<evidence type="ECO:0000256" key="2">
    <source>
        <dbReference type="ARBA" id="ARBA00005025"/>
    </source>
</evidence>
<dbReference type="Pfam" id="PF10369">
    <property type="entry name" value="ALS_ss_C"/>
    <property type="match status" value="1"/>
</dbReference>
<keyword evidence="5 8" id="KW-0028">Amino-acid biosynthesis</keyword>
<dbReference type="UniPathway" id="UPA00049">
    <property type="reaction ID" value="UER00059"/>
</dbReference>
<dbReference type="InterPro" id="IPR045865">
    <property type="entry name" value="ACT-like_dom_sf"/>
</dbReference>
<evidence type="ECO:0000256" key="4">
    <source>
        <dbReference type="ARBA" id="ARBA00011744"/>
    </source>
</evidence>
<keyword evidence="11" id="KW-1185">Reference proteome</keyword>
<evidence type="ECO:0000256" key="1">
    <source>
        <dbReference type="ARBA" id="ARBA00004974"/>
    </source>
</evidence>
<comment type="function">
    <text evidence="8">Catalyzes the conversion of 2 pyruvate molecules into acetolactate in the first common step of the biosynthetic pathway of the branched-amino acids such as leucine, isoleucine, and valine.</text>
</comment>
<dbReference type="InterPro" id="IPR054480">
    <property type="entry name" value="AHAS_small-like_ACT"/>
</dbReference>
<dbReference type="SUPFAM" id="SSF55021">
    <property type="entry name" value="ACT-like"/>
    <property type="match status" value="2"/>
</dbReference>
<dbReference type="InterPro" id="IPR027271">
    <property type="entry name" value="Acetolactate_synth/TF_NikR_C"/>
</dbReference>
<dbReference type="InterPro" id="IPR019455">
    <property type="entry name" value="Acetolactate_synth_ssu_C"/>
</dbReference>
<dbReference type="Proteomes" id="UP000315471">
    <property type="component" value="Unassembled WGS sequence"/>
</dbReference>
<evidence type="ECO:0000259" key="9">
    <source>
        <dbReference type="PROSITE" id="PS51671"/>
    </source>
</evidence>
<accession>A0A5C6DXZ8</accession>
<gene>
    <name evidence="10" type="primary">ilvH</name>
    <name evidence="10" type="ORF">Q31b_30100</name>
</gene>
<reference evidence="10 11" key="1">
    <citation type="submission" date="2019-02" db="EMBL/GenBank/DDBJ databases">
        <title>Deep-cultivation of Planctomycetes and their phenomic and genomic characterization uncovers novel biology.</title>
        <authorList>
            <person name="Wiegand S."/>
            <person name="Jogler M."/>
            <person name="Boedeker C."/>
            <person name="Pinto D."/>
            <person name="Vollmers J."/>
            <person name="Rivas-Marin E."/>
            <person name="Kohn T."/>
            <person name="Peeters S.H."/>
            <person name="Heuer A."/>
            <person name="Rast P."/>
            <person name="Oberbeckmann S."/>
            <person name="Bunk B."/>
            <person name="Jeske O."/>
            <person name="Meyerdierks A."/>
            <person name="Storesund J.E."/>
            <person name="Kallscheuer N."/>
            <person name="Luecker S."/>
            <person name="Lage O.M."/>
            <person name="Pohl T."/>
            <person name="Merkel B.J."/>
            <person name="Hornburger P."/>
            <person name="Mueller R.-W."/>
            <person name="Bruemmer F."/>
            <person name="Labrenz M."/>
            <person name="Spormann A.M."/>
            <person name="Op Den Camp H."/>
            <person name="Overmann J."/>
            <person name="Amann R."/>
            <person name="Jetten M.S.M."/>
            <person name="Mascher T."/>
            <person name="Medema M.H."/>
            <person name="Devos D.P."/>
            <person name="Kaster A.-K."/>
            <person name="Ovreas L."/>
            <person name="Rohde M."/>
            <person name="Galperin M.Y."/>
            <person name="Jogler C."/>
        </authorList>
    </citation>
    <scope>NUCLEOTIDE SEQUENCE [LARGE SCALE GENOMIC DNA]</scope>
    <source>
        <strain evidence="10 11">Q31b</strain>
    </source>
</reference>
<evidence type="ECO:0000256" key="6">
    <source>
        <dbReference type="ARBA" id="ARBA00023304"/>
    </source>
</evidence>
<dbReference type="NCBIfam" id="TIGR00119">
    <property type="entry name" value="acolac_sm"/>
    <property type="match status" value="1"/>
</dbReference>
<evidence type="ECO:0000256" key="3">
    <source>
        <dbReference type="ARBA" id="ARBA00006341"/>
    </source>
</evidence>
<dbReference type="GO" id="GO:0009097">
    <property type="term" value="P:isoleucine biosynthetic process"/>
    <property type="evidence" value="ECO:0007669"/>
    <property type="project" value="UniProtKB-UniRule"/>
</dbReference>
<comment type="caution">
    <text evidence="10">The sequence shown here is derived from an EMBL/GenBank/DDBJ whole genome shotgun (WGS) entry which is preliminary data.</text>
</comment>
<dbReference type="AlphaFoldDB" id="A0A5C6DXZ8"/>
<dbReference type="PANTHER" id="PTHR30239:SF0">
    <property type="entry name" value="ACETOLACTATE SYNTHASE SMALL SUBUNIT 1, CHLOROPLASTIC"/>
    <property type="match status" value="1"/>
</dbReference>
<dbReference type="NCBIfam" id="NF008864">
    <property type="entry name" value="PRK11895.1"/>
    <property type="match status" value="1"/>
</dbReference>
<dbReference type="GO" id="GO:1990610">
    <property type="term" value="F:acetolactate synthase regulator activity"/>
    <property type="evidence" value="ECO:0007669"/>
    <property type="project" value="UniProtKB-UniRule"/>
</dbReference>
<keyword evidence="8 10" id="KW-0808">Transferase</keyword>
<evidence type="ECO:0000256" key="8">
    <source>
        <dbReference type="RuleBase" id="RU368092"/>
    </source>
</evidence>
<evidence type="ECO:0000256" key="5">
    <source>
        <dbReference type="ARBA" id="ARBA00022605"/>
    </source>
</evidence>
<dbReference type="GO" id="GO:0009099">
    <property type="term" value="P:L-valine biosynthetic process"/>
    <property type="evidence" value="ECO:0007669"/>
    <property type="project" value="UniProtKB-UniRule"/>
</dbReference>
<comment type="subunit">
    <text evidence="4 8">Dimer of large and small chains.</text>
</comment>
<dbReference type="GO" id="GO:0003984">
    <property type="term" value="F:acetolactate synthase activity"/>
    <property type="evidence" value="ECO:0007669"/>
    <property type="project" value="UniProtKB-UniRule"/>
</dbReference>
<dbReference type="FunFam" id="3.30.70.260:FF:000001">
    <property type="entry name" value="Acetolactate synthase, small subunit"/>
    <property type="match status" value="1"/>
</dbReference>
<comment type="similarity">
    <text evidence="3 8">Belongs to the acetolactate synthase small subunit family.</text>
</comment>
<name>A0A5C6DXZ8_9BACT</name>
<dbReference type="InterPro" id="IPR004789">
    <property type="entry name" value="Acetalactate_synth_ssu"/>
</dbReference>
<keyword evidence="6 8" id="KW-0100">Branched-chain amino acid biosynthesis</keyword>
<dbReference type="CDD" id="cd04878">
    <property type="entry name" value="ACT_AHAS"/>
    <property type="match status" value="1"/>
</dbReference>
<dbReference type="Gene3D" id="3.30.70.260">
    <property type="match status" value="1"/>
</dbReference>
<dbReference type="Gene3D" id="3.30.70.1150">
    <property type="entry name" value="ACT-like. Chain A, domain 2"/>
    <property type="match status" value="1"/>
</dbReference>
<comment type="pathway">
    <text evidence="2 8">Amino-acid biosynthesis; L-valine biosynthesis; L-valine from pyruvate: step 1/4.</text>
</comment>
<comment type="pathway">
    <text evidence="1 8">Amino-acid biosynthesis; L-isoleucine biosynthesis; L-isoleucine from 2-oxobutanoate: step 1/4.</text>
</comment>
<dbReference type="GO" id="GO:0005829">
    <property type="term" value="C:cytosol"/>
    <property type="evidence" value="ECO:0007669"/>
    <property type="project" value="TreeGrafter"/>
</dbReference>
<dbReference type="EMBL" id="SJPY01000004">
    <property type="protein sequence ID" value="TWU41560.1"/>
    <property type="molecule type" value="Genomic_DNA"/>
</dbReference>
<sequence length="193" mass="21321">MSPLFQNDQFVIAMSNPNQRHVLSALVQNVPGVLAHISGMLASRGFNIDSLAVGETEDNNLSRMTFVVVGDGHVLEQVGKQLQKIVTVVEVLDVSSRDFVERDLLLLKVSAPAGAVRSEIRELVDIFRGKIVDVGPDEIMVEISGRENKVQAFIERMREYGITELCRTGRIAMVRSESRMPSLNHLAGSYTTL</sequence>
<dbReference type="EC" id="2.2.1.6" evidence="8"/>
<dbReference type="PROSITE" id="PS51671">
    <property type="entry name" value="ACT"/>
    <property type="match status" value="1"/>
</dbReference>
<protein>
    <recommendedName>
        <fullName evidence="8">Acetolactate synthase small subunit</fullName>
        <shortName evidence="8">AHAS</shortName>
        <shortName evidence="8">ALS</shortName>
        <ecNumber evidence="8">2.2.1.6</ecNumber>
    </recommendedName>
    <alternativeName>
        <fullName evidence="8">Acetohydroxy-acid synthase small subunit</fullName>
    </alternativeName>
</protein>
<feature type="domain" description="ACT" evidence="9">
    <location>
        <begin position="22"/>
        <end position="96"/>
    </location>
</feature>
<comment type="catalytic activity">
    <reaction evidence="7 8">
        <text>2 pyruvate + H(+) = (2S)-2-acetolactate + CO2</text>
        <dbReference type="Rhea" id="RHEA:25249"/>
        <dbReference type="ChEBI" id="CHEBI:15361"/>
        <dbReference type="ChEBI" id="CHEBI:15378"/>
        <dbReference type="ChEBI" id="CHEBI:16526"/>
        <dbReference type="ChEBI" id="CHEBI:58476"/>
        <dbReference type="EC" id="2.2.1.6"/>
    </reaction>
</comment>
<dbReference type="InterPro" id="IPR039557">
    <property type="entry name" value="AHAS_ACT"/>
</dbReference>
<evidence type="ECO:0000256" key="7">
    <source>
        <dbReference type="ARBA" id="ARBA00048670"/>
    </source>
</evidence>
<dbReference type="InterPro" id="IPR002912">
    <property type="entry name" value="ACT_dom"/>
</dbReference>
<dbReference type="FunFam" id="3.30.70.1150:FF:000001">
    <property type="entry name" value="Acetolactate synthase small subunit"/>
    <property type="match status" value="1"/>
</dbReference>